<dbReference type="InterPro" id="IPR009057">
    <property type="entry name" value="Homeodomain-like_sf"/>
</dbReference>
<proteinExistence type="predicted"/>
<dbReference type="GO" id="GO:0043565">
    <property type="term" value="F:sequence-specific DNA binding"/>
    <property type="evidence" value="ECO:0007669"/>
    <property type="project" value="InterPro"/>
</dbReference>
<keyword evidence="7" id="KW-1185">Reference proteome</keyword>
<dbReference type="Gene3D" id="1.10.10.60">
    <property type="entry name" value="Homeodomain-like"/>
    <property type="match status" value="1"/>
</dbReference>
<dbReference type="RefSeq" id="WP_095070265.1">
    <property type="nucleotide sequence ID" value="NZ_LT899436.1"/>
</dbReference>
<dbReference type="KEGG" id="tje:TJEJU_1192"/>
<feature type="transmembrane region" description="Helical" evidence="4">
    <location>
        <begin position="217"/>
        <end position="236"/>
    </location>
</feature>
<name>A0A238U952_9FLAO</name>
<dbReference type="PANTHER" id="PTHR43280:SF29">
    <property type="entry name" value="ARAC-FAMILY TRANSCRIPTIONAL REGULATOR"/>
    <property type="match status" value="1"/>
</dbReference>
<keyword evidence="2" id="KW-0238">DNA-binding</keyword>
<feature type="transmembrane region" description="Helical" evidence="4">
    <location>
        <begin position="147"/>
        <end position="164"/>
    </location>
</feature>
<keyword evidence="4" id="KW-0812">Transmembrane</keyword>
<evidence type="ECO:0000259" key="5">
    <source>
        <dbReference type="PROSITE" id="PS01124"/>
    </source>
</evidence>
<gene>
    <name evidence="6" type="ORF">TJEJU_1192</name>
</gene>
<dbReference type="Pfam" id="PF12833">
    <property type="entry name" value="HTH_18"/>
    <property type="match status" value="1"/>
</dbReference>
<organism evidence="6 7">
    <name type="scientific">Tenacibaculum jejuense</name>
    <dbReference type="NCBI Taxonomy" id="584609"/>
    <lineage>
        <taxon>Bacteria</taxon>
        <taxon>Pseudomonadati</taxon>
        <taxon>Bacteroidota</taxon>
        <taxon>Flavobacteriia</taxon>
        <taxon>Flavobacteriales</taxon>
        <taxon>Flavobacteriaceae</taxon>
        <taxon>Tenacibaculum</taxon>
    </lineage>
</organism>
<dbReference type="InterPro" id="IPR018060">
    <property type="entry name" value="HTH_AraC"/>
</dbReference>
<dbReference type="EMBL" id="LT899436">
    <property type="protein sequence ID" value="SNR14940.1"/>
    <property type="molecule type" value="Genomic_DNA"/>
</dbReference>
<dbReference type="SUPFAM" id="SSF46689">
    <property type="entry name" value="Homeodomain-like"/>
    <property type="match status" value="1"/>
</dbReference>
<evidence type="ECO:0000256" key="3">
    <source>
        <dbReference type="ARBA" id="ARBA00023163"/>
    </source>
</evidence>
<feature type="transmembrane region" description="Helical" evidence="4">
    <location>
        <begin position="6"/>
        <end position="27"/>
    </location>
</feature>
<dbReference type="OrthoDB" id="6283866at2"/>
<dbReference type="SMART" id="SM00342">
    <property type="entry name" value="HTH_ARAC"/>
    <property type="match status" value="1"/>
</dbReference>
<keyword evidence="4" id="KW-1133">Transmembrane helix</keyword>
<evidence type="ECO:0000313" key="6">
    <source>
        <dbReference type="EMBL" id="SNR14940.1"/>
    </source>
</evidence>
<dbReference type="GO" id="GO:0003700">
    <property type="term" value="F:DNA-binding transcription factor activity"/>
    <property type="evidence" value="ECO:0007669"/>
    <property type="project" value="InterPro"/>
</dbReference>
<evidence type="ECO:0000256" key="1">
    <source>
        <dbReference type="ARBA" id="ARBA00023015"/>
    </source>
</evidence>
<protein>
    <submittedName>
        <fullName evidence="6">Putative Transcriptional regulator, AraC family</fullName>
    </submittedName>
</protein>
<feature type="transmembrane region" description="Helical" evidence="4">
    <location>
        <begin position="67"/>
        <end position="88"/>
    </location>
</feature>
<dbReference type="PANTHER" id="PTHR43280">
    <property type="entry name" value="ARAC-FAMILY TRANSCRIPTIONAL REGULATOR"/>
    <property type="match status" value="1"/>
</dbReference>
<reference evidence="6 7" key="1">
    <citation type="submission" date="2017-07" db="EMBL/GenBank/DDBJ databases">
        <authorList>
            <person name="Sun Z.S."/>
            <person name="Albrecht U."/>
            <person name="Echele G."/>
            <person name="Lee C.C."/>
        </authorList>
    </citation>
    <scope>NUCLEOTIDE SEQUENCE [LARGE SCALE GENOMIC DNA]</scope>
    <source>
        <strain evidence="7">type strain: KCTC 22618</strain>
    </source>
</reference>
<feature type="transmembrane region" description="Helical" evidence="4">
    <location>
        <begin position="100"/>
        <end position="120"/>
    </location>
</feature>
<keyword evidence="4" id="KW-0472">Membrane</keyword>
<feature type="domain" description="HTH araC/xylS-type" evidence="5">
    <location>
        <begin position="261"/>
        <end position="364"/>
    </location>
</feature>
<keyword evidence="1" id="KW-0805">Transcription regulation</keyword>
<dbReference type="AlphaFoldDB" id="A0A238U952"/>
<feature type="transmembrane region" description="Helical" evidence="4">
    <location>
        <begin position="184"/>
        <end position="205"/>
    </location>
</feature>
<accession>A0A238U952</accession>
<sequence length="372" mass="42852">MRIELSFFDLSVLIGITTGIVCSIILLKKSTIKKSNKFLALGILAFVWLNSKMLLLSLNLWEVHGFGYFPNSVEIAIPPLFYFYFLSIKNIDFKFKKKDWLHFIPFFISQMYSVIMYIVAMQTQVYSEKRLITDALFFNEAKNLDEYILMIMSGCYLYFGGLELKSFIIGLPKTNTKQDSEIKFLNILFFLLCTLSALHIINFTLNAVLDHSYNWRWDLHHSLIAAIVYYIAIIGFKNAEVILPQKNNNKENDVDISIIEKLNTAIISDKVYLNPKLTLKSLAKQLDISDTLLSSTINAHYQKNFRSLINEARVEEVKKRLLNGELDNLSLLGIAKECGFNSEASFYRIFKSETQITPKKFISNNLELSNSI</sequence>
<evidence type="ECO:0000256" key="4">
    <source>
        <dbReference type="SAM" id="Phobius"/>
    </source>
</evidence>
<dbReference type="PROSITE" id="PS01124">
    <property type="entry name" value="HTH_ARAC_FAMILY_2"/>
    <property type="match status" value="1"/>
</dbReference>
<evidence type="ECO:0000313" key="7">
    <source>
        <dbReference type="Proteomes" id="UP000215214"/>
    </source>
</evidence>
<feature type="transmembrane region" description="Helical" evidence="4">
    <location>
        <begin position="39"/>
        <end position="61"/>
    </location>
</feature>
<evidence type="ECO:0000256" key="2">
    <source>
        <dbReference type="ARBA" id="ARBA00023125"/>
    </source>
</evidence>
<keyword evidence="3" id="KW-0804">Transcription</keyword>
<dbReference type="Proteomes" id="UP000215214">
    <property type="component" value="Chromosome TJEJU"/>
</dbReference>